<feature type="domain" description="Glutamine amidotransferase type-2" evidence="8">
    <location>
        <begin position="1"/>
        <end position="207"/>
    </location>
</feature>
<dbReference type="AlphaFoldDB" id="A0A7H0LKY9"/>
<feature type="binding site" evidence="7">
    <location>
        <position position="94"/>
    </location>
    <ligand>
        <name>L-glutamine</name>
        <dbReference type="ChEBI" id="CHEBI:58359"/>
    </ligand>
</feature>
<dbReference type="GO" id="GO:0005524">
    <property type="term" value="F:ATP binding"/>
    <property type="evidence" value="ECO:0007669"/>
    <property type="project" value="UniProtKB-KW"/>
</dbReference>
<sequence length="628" mass="69295">MGAIAGVIRGDGRNVEPTLLHDMASTLPLSGSDPAQLWHDGPAGLVGASPTSIHHQSVGQEAEITICFDGRLDNREPLLDLLGESGRALHAAPDSYIALALFVRLGERFLHELVGDFALAIWQQRERRLLCARSATGWKPLLWTLNGTAFAFATEPRGLMAGLSDPPALNQGLLGEILSARFVSRTETPWQEIFRLAPGGALSFDRGGVRTWRWYEETYEDLSRLSDHEHVERFNTLFDQALIACLRSDRPVAAHLSGGLDSSAIMCRATELYRAGRIDRPPGAISARYPGEPHDETYWSELVEQHLGISARVIPDSAHDLDASRSWCADTLLFPMRPNSLGPTLSACRLMQQLDERVLLTGEGGDDWMNGSHAHWPDLFLSGQIGSLLREGFPQGLDRSFAGNARRVLAQGIGPIVSAGRRRRAVWPFVDPAAPLPPWIRPDWAGQVGLAERWHAESHGDDLPGFAQKRRSAALAPAHRELIFDPIHASVARHGVELRHPFHDLRLVRFFMGASGGMLLRDGQRKHLLREAMRNTLPEPIRTRRDKAGFAAPVIDAVAQYFDQRPATELLAARMGWVDGAVVGRLFDEHRAWRSSGLAGPAPNPFLTGIWACVAVDIWLENAFKLRA</sequence>
<comment type="catalytic activity">
    <reaction evidence="6">
        <text>L-aspartate + L-glutamine + ATP + H2O = L-asparagine + L-glutamate + AMP + diphosphate + H(+)</text>
        <dbReference type="Rhea" id="RHEA:12228"/>
        <dbReference type="ChEBI" id="CHEBI:15377"/>
        <dbReference type="ChEBI" id="CHEBI:15378"/>
        <dbReference type="ChEBI" id="CHEBI:29985"/>
        <dbReference type="ChEBI" id="CHEBI:29991"/>
        <dbReference type="ChEBI" id="CHEBI:30616"/>
        <dbReference type="ChEBI" id="CHEBI:33019"/>
        <dbReference type="ChEBI" id="CHEBI:58048"/>
        <dbReference type="ChEBI" id="CHEBI:58359"/>
        <dbReference type="ChEBI" id="CHEBI:456215"/>
        <dbReference type="EC" id="6.3.5.4"/>
    </reaction>
</comment>
<dbReference type="Gene3D" id="3.40.50.620">
    <property type="entry name" value="HUPs"/>
    <property type="match status" value="2"/>
</dbReference>
<dbReference type="Pfam" id="PF13537">
    <property type="entry name" value="GATase_7"/>
    <property type="match status" value="1"/>
</dbReference>
<dbReference type="SUPFAM" id="SSF52402">
    <property type="entry name" value="Adenine nucleotide alpha hydrolases-like"/>
    <property type="match status" value="1"/>
</dbReference>
<accession>A0A7H0LKY9</accession>
<dbReference type="InterPro" id="IPR001962">
    <property type="entry name" value="Asn_synthase"/>
</dbReference>
<keyword evidence="4 7" id="KW-0547">Nucleotide-binding</keyword>
<dbReference type="InterPro" id="IPR006426">
    <property type="entry name" value="Asn_synth_AEB"/>
</dbReference>
<dbReference type="Proteomes" id="UP000516148">
    <property type="component" value="Chromosome"/>
</dbReference>
<dbReference type="Gene3D" id="3.60.20.10">
    <property type="entry name" value="Glutamine Phosphoribosylpyrophosphate, subunit 1, domain 1"/>
    <property type="match status" value="1"/>
</dbReference>
<organism evidence="9 10">
    <name type="scientific">Sphingomonas alpina</name>
    <dbReference type="NCBI Taxonomy" id="653931"/>
    <lineage>
        <taxon>Bacteria</taxon>
        <taxon>Pseudomonadati</taxon>
        <taxon>Pseudomonadota</taxon>
        <taxon>Alphaproteobacteria</taxon>
        <taxon>Sphingomonadales</taxon>
        <taxon>Sphingomonadaceae</taxon>
        <taxon>Sphingomonas</taxon>
    </lineage>
</organism>
<dbReference type="InterPro" id="IPR017932">
    <property type="entry name" value="GATase_2_dom"/>
</dbReference>
<comment type="similarity">
    <text evidence="2">Belongs to the asparagine synthetase family.</text>
</comment>
<dbReference type="PANTHER" id="PTHR43284:SF1">
    <property type="entry name" value="ASPARAGINE SYNTHETASE"/>
    <property type="match status" value="1"/>
</dbReference>
<dbReference type="EC" id="6.3.5.4" evidence="3"/>
<dbReference type="InterPro" id="IPR014729">
    <property type="entry name" value="Rossmann-like_a/b/a_fold"/>
</dbReference>
<evidence type="ECO:0000313" key="9">
    <source>
        <dbReference type="EMBL" id="QNQ10342.1"/>
    </source>
</evidence>
<dbReference type="KEGG" id="spap:H3Z74_03640"/>
<evidence type="ECO:0000256" key="6">
    <source>
        <dbReference type="ARBA" id="ARBA00048741"/>
    </source>
</evidence>
<dbReference type="SUPFAM" id="SSF56235">
    <property type="entry name" value="N-terminal nucleophile aminohydrolases (Ntn hydrolases)"/>
    <property type="match status" value="1"/>
</dbReference>
<gene>
    <name evidence="9" type="ORF">H3Z74_03640</name>
</gene>
<dbReference type="PANTHER" id="PTHR43284">
    <property type="entry name" value="ASPARAGINE SYNTHETASE (GLUTAMINE-HYDROLYZING)"/>
    <property type="match status" value="1"/>
</dbReference>
<name>A0A7H0LKY9_9SPHN</name>
<evidence type="ECO:0000256" key="3">
    <source>
        <dbReference type="ARBA" id="ARBA00012737"/>
    </source>
</evidence>
<reference evidence="9 10" key="1">
    <citation type="submission" date="2020-09" db="EMBL/GenBank/DDBJ databases">
        <title>Sphingomonas sp., a new species isolated from pork steak.</title>
        <authorList>
            <person name="Heidler von Heilborn D."/>
        </authorList>
    </citation>
    <scope>NUCLEOTIDE SEQUENCE [LARGE SCALE GENOMIC DNA]</scope>
    <source>
        <strain evidence="10">S8-3T</strain>
    </source>
</reference>
<evidence type="ECO:0000256" key="4">
    <source>
        <dbReference type="ARBA" id="ARBA00022741"/>
    </source>
</evidence>
<dbReference type="PROSITE" id="PS51278">
    <property type="entry name" value="GATASE_TYPE_2"/>
    <property type="match status" value="1"/>
</dbReference>
<dbReference type="PIRSF" id="PIRSF001589">
    <property type="entry name" value="Asn_synthetase_glu-h"/>
    <property type="match status" value="1"/>
</dbReference>
<proteinExistence type="inferred from homology"/>
<dbReference type="GO" id="GO:0004066">
    <property type="term" value="F:asparagine synthase (glutamine-hydrolyzing) activity"/>
    <property type="evidence" value="ECO:0007669"/>
    <property type="project" value="UniProtKB-EC"/>
</dbReference>
<evidence type="ECO:0000259" key="8">
    <source>
        <dbReference type="PROSITE" id="PS51278"/>
    </source>
</evidence>
<dbReference type="InterPro" id="IPR029055">
    <property type="entry name" value="Ntn_hydrolases_N"/>
</dbReference>
<dbReference type="EMBL" id="CP061038">
    <property type="protein sequence ID" value="QNQ10342.1"/>
    <property type="molecule type" value="Genomic_DNA"/>
</dbReference>
<dbReference type="CDD" id="cd01991">
    <property type="entry name" value="Asn_synthase_B_C"/>
    <property type="match status" value="1"/>
</dbReference>
<keyword evidence="5 7" id="KW-0067">ATP-binding</keyword>
<dbReference type="GO" id="GO:0006529">
    <property type="term" value="P:asparagine biosynthetic process"/>
    <property type="evidence" value="ECO:0007669"/>
    <property type="project" value="InterPro"/>
</dbReference>
<dbReference type="Pfam" id="PF00733">
    <property type="entry name" value="Asn_synthase"/>
    <property type="match status" value="1"/>
</dbReference>
<evidence type="ECO:0000256" key="1">
    <source>
        <dbReference type="ARBA" id="ARBA00005187"/>
    </source>
</evidence>
<comment type="pathway">
    <text evidence="1">Amino-acid biosynthesis; L-asparagine biosynthesis; L-asparagine from L-aspartate (L-Gln route): step 1/1.</text>
</comment>
<evidence type="ECO:0000256" key="2">
    <source>
        <dbReference type="ARBA" id="ARBA00005752"/>
    </source>
</evidence>
<dbReference type="InterPro" id="IPR051786">
    <property type="entry name" value="ASN_synthetase/amidase"/>
</dbReference>
<dbReference type="GO" id="GO:0005829">
    <property type="term" value="C:cytosol"/>
    <property type="evidence" value="ECO:0007669"/>
    <property type="project" value="TreeGrafter"/>
</dbReference>
<evidence type="ECO:0000256" key="7">
    <source>
        <dbReference type="PIRSR" id="PIRSR001589-2"/>
    </source>
</evidence>
<evidence type="ECO:0000256" key="5">
    <source>
        <dbReference type="ARBA" id="ARBA00022840"/>
    </source>
</evidence>
<evidence type="ECO:0000313" key="10">
    <source>
        <dbReference type="Proteomes" id="UP000516148"/>
    </source>
</evidence>
<keyword evidence="10" id="KW-1185">Reference proteome</keyword>
<protein>
    <recommendedName>
        <fullName evidence="3">asparagine synthase (glutamine-hydrolyzing)</fullName>
        <ecNumber evidence="3">6.3.5.4</ecNumber>
    </recommendedName>
</protein>